<evidence type="ECO:0000313" key="3">
    <source>
        <dbReference type="EMBL" id="BAD20753.1"/>
    </source>
</evidence>
<evidence type="ECO:0000313" key="4">
    <source>
        <dbReference type="EMBL" id="CAF31583.1"/>
    </source>
</evidence>
<organism evidence="3">
    <name type="scientific">Streptomyces kanamyceticus</name>
    <dbReference type="NCBI Taxonomy" id="1967"/>
    <lineage>
        <taxon>Bacteria</taxon>
        <taxon>Bacillati</taxon>
        <taxon>Actinomycetota</taxon>
        <taxon>Actinomycetes</taxon>
        <taxon>Kitasatosporales</taxon>
        <taxon>Streptomycetaceae</taxon>
        <taxon>Streptomyces</taxon>
    </lineage>
</organism>
<evidence type="ECO:0000259" key="2">
    <source>
        <dbReference type="SMART" id="SM00470"/>
    </source>
</evidence>
<dbReference type="EMBL" id="AB164642">
    <property type="protein sequence ID" value="BAD20753.1"/>
    <property type="molecule type" value="Genomic_DNA"/>
</dbReference>
<proteinExistence type="predicted"/>
<keyword evidence="7" id="KW-1185">Reference proteome</keyword>
<reference evidence="5" key="1">
    <citation type="journal article" date="2004" name="Arch. Biochem. Biophys.">
        <title>A gene cluster for biosynthesis of kanamycin from Streptomyces kanamyceticus: comparison with gentamicin biosynthetic gene cluster.</title>
        <authorList>
            <person name="Kharel M.K."/>
            <person name="Subba B."/>
            <person name="Basnet D.B."/>
            <person name="Woo J.S."/>
            <person name="Lee H.C."/>
            <person name="Liou K."/>
            <person name="Sohng J.K."/>
        </authorList>
    </citation>
    <scope>NUCLEOTIDE SEQUENCE</scope>
    <source>
        <strain evidence="5">ATCC12853</strain>
    </source>
</reference>
<name>Q6L744_STRKN</name>
<feature type="compositionally biased region" description="Low complexity" evidence="1">
    <location>
        <begin position="276"/>
        <end position="293"/>
    </location>
</feature>
<evidence type="ECO:0000313" key="5">
    <source>
        <dbReference type="EMBL" id="CAF60529.1"/>
    </source>
</evidence>
<dbReference type="EMBL" id="AJ628422">
    <property type="protein sequence ID" value="CAF31583.1"/>
    <property type="molecule type" value="Genomic_DNA"/>
</dbReference>
<dbReference type="OrthoDB" id="3701787at2"/>
<dbReference type="InterPro" id="IPR036086">
    <property type="entry name" value="ParB/Sulfiredoxin_sf"/>
</dbReference>
<accession>Q6L744</accession>
<evidence type="ECO:0000313" key="6">
    <source>
        <dbReference type="EMBL" id="QEU90626.1"/>
    </source>
</evidence>
<reference evidence="3" key="2">
    <citation type="journal article" date="2004" name="J. Antibiot.">
        <title>The kanamycin biosynthetic gene cluster from Streptomyces kanamyceticus.</title>
        <authorList>
            <person name="Yanai K."/>
            <person name="Murakami T."/>
        </authorList>
    </citation>
    <scope>NUCLEOTIDE SEQUENCE</scope>
</reference>
<evidence type="ECO:0000256" key="1">
    <source>
        <dbReference type="SAM" id="MobiDB-lite"/>
    </source>
</evidence>
<feature type="region of interest" description="Disordered" evidence="1">
    <location>
        <begin position="178"/>
        <end position="200"/>
    </location>
</feature>
<protein>
    <submittedName>
        <fullName evidence="4">Putative regulator of gene expression</fullName>
    </submittedName>
    <submittedName>
        <fullName evidence="3 5">Transcriptional regulator</fullName>
    </submittedName>
    <submittedName>
        <fullName evidence="6">Streptomycin biosynthesis protein</fullName>
    </submittedName>
</protein>
<evidence type="ECO:0000313" key="7">
    <source>
        <dbReference type="Proteomes" id="UP000325529"/>
    </source>
</evidence>
<sequence length="369" mass="39380">MDFRLLTEKGPALAQQVHGSAPATVRESDIQAASLPPESKSELFQRSSVRVPLDLLLPAVSPRIAGVDERHVRSLAGIEAPLPPIVVHRATLRVIDGTHRLLAARARGETDVEVQFFDGGEADAFVLAVALNNAQGLALSPADRSTAAARIIASHPHWSDRRIARVTGLAASTVGGVRRRSTARTAQPNARLGMDGRIRPQDIAQRRRLAGQFLAEQPGASLRTVAKAAGISLSTAHDVRTRLRAGDDPLPPALSRPTRPPAAPDSAADAADRPAKPSSARSPRSPGRAPVAADLLDRLRKDPSLRFTEDGRILLHWLGAAVLREHGAARFARCVPPHRTAAMAALARSCAEGWLRLAESLDQRGRSDA</sequence>
<dbReference type="SMART" id="SM00470">
    <property type="entry name" value="ParB"/>
    <property type="match status" value="1"/>
</dbReference>
<feature type="compositionally biased region" description="Pro residues" evidence="1">
    <location>
        <begin position="249"/>
        <end position="263"/>
    </location>
</feature>
<gene>
    <name evidence="4" type="primary">kanR</name>
    <name evidence="5" type="synonym">kanL</name>
    <name evidence="6" type="ORF">CP970_06640</name>
</gene>
<feature type="domain" description="ParB-like N-terminal" evidence="2">
    <location>
        <begin position="49"/>
        <end position="133"/>
    </location>
</feature>
<dbReference type="EMBL" id="AJ582817">
    <property type="protein sequence ID" value="CAF60529.1"/>
    <property type="molecule type" value="Genomic_DNA"/>
</dbReference>
<dbReference type="SUPFAM" id="SSF110849">
    <property type="entry name" value="ParB/Sulfiredoxin"/>
    <property type="match status" value="1"/>
</dbReference>
<dbReference type="EMBL" id="CP023699">
    <property type="protein sequence ID" value="QEU90626.1"/>
    <property type="molecule type" value="Genomic_DNA"/>
</dbReference>
<reference evidence="6 7" key="4">
    <citation type="submission" date="2017-09" db="EMBL/GenBank/DDBJ databases">
        <authorList>
            <person name="Lee N."/>
            <person name="Cho B.-K."/>
        </authorList>
    </citation>
    <scope>NUCLEOTIDE SEQUENCE [LARGE SCALE GENOMIC DNA]</scope>
    <source>
        <strain evidence="6 7">ATCC 12853</strain>
    </source>
</reference>
<dbReference type="Proteomes" id="UP000325529">
    <property type="component" value="Chromosome"/>
</dbReference>
<dbReference type="InterPro" id="IPR003115">
    <property type="entry name" value="ParB_N"/>
</dbReference>
<feature type="region of interest" description="Disordered" evidence="1">
    <location>
        <begin position="240"/>
        <end position="295"/>
    </location>
</feature>
<dbReference type="KEGG" id="ska:CP970_06640"/>
<reference evidence="4" key="3">
    <citation type="submission" date="2004-02" db="EMBL/GenBank/DDBJ databases">
        <title>Cloning and sequencing of the kanamycin biosynthetic gene cluster from Streptomyces kanamyceticus DSM 40500.</title>
        <authorList>
            <person name="Aboshanab K.M.A."/>
            <person name="Schmidt-Beissner H."/>
            <person name="Wehmeier U.F."/>
            <person name="Welzel K."/>
            <person name="Vente A."/>
            <person name="Piepersberg W."/>
        </authorList>
    </citation>
    <scope>NUCLEOTIDE SEQUENCE</scope>
    <source>
        <strain evidence="4">DSM 40500</strain>
    </source>
</reference>
<dbReference type="AlphaFoldDB" id="Q6L744"/>